<dbReference type="AlphaFoldDB" id="E8TEH4"/>
<dbReference type="HOGENOM" id="CLU_086655_0_0_5"/>
<dbReference type="PATRIC" id="fig|765698.3.peg.6027"/>
<dbReference type="STRING" id="765698.Mesci_5492"/>
<protein>
    <recommendedName>
        <fullName evidence="3">Thymidylate synthase</fullName>
    </recommendedName>
</protein>
<dbReference type="RefSeq" id="WP_013533240.1">
    <property type="nucleotide sequence ID" value="NC_014923.1"/>
</dbReference>
<evidence type="ECO:0000313" key="1">
    <source>
        <dbReference type="EMBL" id="ADV14589.1"/>
    </source>
</evidence>
<dbReference type="InterPro" id="IPR036926">
    <property type="entry name" value="Thymidate_synth/dCMP_Mease_sf"/>
</dbReference>
<name>E8TEH4_MESCW</name>
<dbReference type="Proteomes" id="UP000007471">
    <property type="component" value="Chromosome"/>
</dbReference>
<organism evidence="1 2">
    <name type="scientific">Mesorhizobium ciceri biovar biserrulae (strain HAMBI 2942 / LMG 23838 / WSM1271)</name>
    <dbReference type="NCBI Taxonomy" id="765698"/>
    <lineage>
        <taxon>Bacteria</taxon>
        <taxon>Pseudomonadati</taxon>
        <taxon>Pseudomonadota</taxon>
        <taxon>Alphaproteobacteria</taxon>
        <taxon>Hyphomicrobiales</taxon>
        <taxon>Phyllobacteriaceae</taxon>
        <taxon>Mesorhizobium</taxon>
    </lineage>
</organism>
<evidence type="ECO:0008006" key="3">
    <source>
        <dbReference type="Google" id="ProtNLM"/>
    </source>
</evidence>
<evidence type="ECO:0000313" key="2">
    <source>
        <dbReference type="Proteomes" id="UP000007471"/>
    </source>
</evidence>
<sequence>MYNPMTPAPTPVSAWVRAARRLKADGDQHGLMLHIENPTGFSPGEDEIVCQVDAFLRDHDRCCVSTVANTIFPAALDRGDGIDALTKRYMQVYERRMHRQGEWGRYFQRMVAWPNGGGRGAGTVNQLSANIETLRAMRSGEAKFFGNVTEIALFDPARDLRKKMNRQCLSFIELKPERQGNIWRLSMMAVYRNHYYVQRTLGNLIGLGRLLQFIANETGFEIGTLTIQSTHACLDPDLQRGEIFELITACDGPTGLAA</sequence>
<dbReference type="OrthoDB" id="2111297at2"/>
<gene>
    <name evidence="1" type="ordered locus">Mesci_5492</name>
</gene>
<dbReference type="Gene3D" id="3.30.572.10">
    <property type="entry name" value="Thymidylate synthase/dCMP hydroxymethylase domain"/>
    <property type="match status" value="1"/>
</dbReference>
<dbReference type="eggNOG" id="COG0181">
    <property type="taxonomic scope" value="Bacteria"/>
</dbReference>
<dbReference type="EMBL" id="CP002447">
    <property type="protein sequence ID" value="ADV14589.1"/>
    <property type="molecule type" value="Genomic_DNA"/>
</dbReference>
<reference evidence="2" key="1">
    <citation type="submission" date="2011-01" db="EMBL/GenBank/DDBJ databases">
        <title>Complete sequence of chromosome of Mesorhizobium ciceri bv. biserrulae WSM1271.</title>
        <authorList>
            <person name="Lucas S."/>
            <person name="Copeland A."/>
            <person name="Lapidus A."/>
            <person name="Cheng J.-F."/>
            <person name="Goodwin L."/>
            <person name="Pitluck S."/>
            <person name="Teshima H."/>
            <person name="Detter J.C."/>
            <person name="Han C."/>
            <person name="Tapia R."/>
            <person name="Land M."/>
            <person name="Hauser L."/>
            <person name="Kyrpides N."/>
            <person name="Ivanova N."/>
            <person name="Nandasena K."/>
            <person name="Reeve W.G."/>
            <person name="Howieson J.G."/>
            <person name="O'Hara G."/>
            <person name="Tiwari R.P."/>
            <person name="Woyke T."/>
        </authorList>
    </citation>
    <scope>NUCLEOTIDE SEQUENCE [LARGE SCALE GENOMIC DNA]</scope>
    <source>
        <strain evidence="2">HAMBI 2942 / LMG 23838 / WSM1271</strain>
    </source>
</reference>
<accession>E8TEH4</accession>
<proteinExistence type="predicted"/>
<dbReference type="KEGG" id="mci:Mesci_5492"/>